<dbReference type="PANTHER" id="PTHR19303:SF74">
    <property type="entry name" value="POGO TRANSPOSABLE ELEMENT WITH KRAB DOMAIN"/>
    <property type="match status" value="1"/>
</dbReference>
<accession>A0ABQ9HXN8</accession>
<dbReference type="Proteomes" id="UP001159363">
    <property type="component" value="Chromosome 3"/>
</dbReference>
<dbReference type="InterPro" id="IPR050863">
    <property type="entry name" value="CenT-Element_Derived"/>
</dbReference>
<dbReference type="PANTHER" id="PTHR19303">
    <property type="entry name" value="TRANSPOSON"/>
    <property type="match status" value="1"/>
</dbReference>
<sequence length="362" mass="41842">MVRNYIRKTNRGQQYSKDTLKKAVNKISKGCCTINGASERFGIHGVKSSGQGRSTAIPYEQENKRAQVLKALEKWGNEVLDTIATFVKRNSLETPFKYSRPNEDWFLAFKKKPQSLEYARKKAAADPFLVENYFVILAQITTILLGGNVDGDKLPPLIILKRSNVWDTWMPHEEEFPEISCAASANGWMESDIFLNYFKKSFLSNCVPERQTLLIYGGRCTHLDQHTLPPHTSHLFQLMDLTVFRSLKTKWEIKLPYHQIHNAGQKVIKKYFSSLVCSVWKEASPELLRSGFKAGGIHPYDRNVIAKNQYDPQTYRHQEQTNKDQSEKNEVKKESRLEKIQAENETSHQPQERMKLEKNQDE</sequence>
<proteinExistence type="predicted"/>
<feature type="domain" description="DDE-1" evidence="2">
    <location>
        <begin position="141"/>
        <end position="255"/>
    </location>
</feature>
<evidence type="ECO:0000313" key="3">
    <source>
        <dbReference type="EMBL" id="KAJ8889142.1"/>
    </source>
</evidence>
<name>A0ABQ9HXN8_9NEOP</name>
<evidence type="ECO:0000259" key="2">
    <source>
        <dbReference type="Pfam" id="PF03184"/>
    </source>
</evidence>
<protein>
    <recommendedName>
        <fullName evidence="2">DDE-1 domain-containing protein</fullName>
    </recommendedName>
</protein>
<feature type="region of interest" description="Disordered" evidence="1">
    <location>
        <begin position="314"/>
        <end position="362"/>
    </location>
</feature>
<reference evidence="3 4" key="1">
    <citation type="submission" date="2023-02" db="EMBL/GenBank/DDBJ databases">
        <title>LHISI_Scaffold_Assembly.</title>
        <authorList>
            <person name="Stuart O.P."/>
            <person name="Cleave R."/>
            <person name="Magrath M.J.L."/>
            <person name="Mikheyev A.S."/>
        </authorList>
    </citation>
    <scope>NUCLEOTIDE SEQUENCE [LARGE SCALE GENOMIC DNA]</scope>
    <source>
        <strain evidence="3">Daus_M_001</strain>
        <tissue evidence="3">Leg muscle</tissue>
    </source>
</reference>
<keyword evidence="4" id="KW-1185">Reference proteome</keyword>
<evidence type="ECO:0000256" key="1">
    <source>
        <dbReference type="SAM" id="MobiDB-lite"/>
    </source>
</evidence>
<dbReference type="InterPro" id="IPR004875">
    <property type="entry name" value="DDE_SF_endonuclease_dom"/>
</dbReference>
<gene>
    <name evidence="3" type="ORF">PR048_008636</name>
</gene>
<dbReference type="EMBL" id="JARBHB010000003">
    <property type="protein sequence ID" value="KAJ8889142.1"/>
    <property type="molecule type" value="Genomic_DNA"/>
</dbReference>
<comment type="caution">
    <text evidence="3">The sequence shown here is derived from an EMBL/GenBank/DDBJ whole genome shotgun (WGS) entry which is preliminary data.</text>
</comment>
<dbReference type="Pfam" id="PF03184">
    <property type="entry name" value="DDE_1"/>
    <property type="match status" value="1"/>
</dbReference>
<organism evidence="3 4">
    <name type="scientific">Dryococelus australis</name>
    <dbReference type="NCBI Taxonomy" id="614101"/>
    <lineage>
        <taxon>Eukaryota</taxon>
        <taxon>Metazoa</taxon>
        <taxon>Ecdysozoa</taxon>
        <taxon>Arthropoda</taxon>
        <taxon>Hexapoda</taxon>
        <taxon>Insecta</taxon>
        <taxon>Pterygota</taxon>
        <taxon>Neoptera</taxon>
        <taxon>Polyneoptera</taxon>
        <taxon>Phasmatodea</taxon>
        <taxon>Verophasmatodea</taxon>
        <taxon>Anareolatae</taxon>
        <taxon>Phasmatidae</taxon>
        <taxon>Eurycanthinae</taxon>
        <taxon>Dryococelus</taxon>
    </lineage>
</organism>
<evidence type="ECO:0000313" key="4">
    <source>
        <dbReference type="Proteomes" id="UP001159363"/>
    </source>
</evidence>